<dbReference type="GO" id="GO:0006367">
    <property type="term" value="P:transcription initiation at RNA polymerase II promoter"/>
    <property type="evidence" value="ECO:0007669"/>
    <property type="project" value="TreeGrafter"/>
</dbReference>
<feature type="region of interest" description="Disordered" evidence="7">
    <location>
        <begin position="183"/>
        <end position="223"/>
    </location>
</feature>
<feature type="domain" description="Transcription factor TFIID subunit 8 C-terminal" evidence="9">
    <location>
        <begin position="182"/>
        <end position="229"/>
    </location>
</feature>
<sequence>MAPMAVYSSHPLKRTSSTADFDTPAAKKLNRGPFRHHRALWDLQREQRLNTLWQDQEAAQSMLTRSIGLALHAVGFEAADPVAIESFRCDVEEYMAHYLADVRQSMHACRRTQPLPQDFLQALHTHQLSLRSLLPHLDPPVPPSQSQFFLESEPKDNDEQQQLKFLGPLLNGTQEQNAKKFVPKHFPDLPSTHTYKATPEFPEREQDPRKVRERATEEGRLGEEALRRLVGAGSRHPAHVLQQRRGNQSLRAKRAQIWMETMQAVEAPASNAMDTDDGIFTGKGKQKEGDPDISFSGDSRLSSAVNSEKRYWRKPGSQKREASGSI</sequence>
<dbReference type="EMBL" id="JAFEKC020000001">
    <property type="protein sequence ID" value="KAK0517363.1"/>
    <property type="molecule type" value="Genomic_DNA"/>
</dbReference>
<evidence type="ECO:0000256" key="3">
    <source>
        <dbReference type="ARBA" id="ARBA00017307"/>
    </source>
</evidence>
<dbReference type="Pfam" id="PF07524">
    <property type="entry name" value="Bromo_TP"/>
    <property type="match status" value="1"/>
</dbReference>
<name>A0AA39V5M2_9LECA</name>
<comment type="subcellular location">
    <subcellularLocation>
        <location evidence="1">Nucleus</location>
    </subcellularLocation>
</comment>
<dbReference type="Proteomes" id="UP001166286">
    <property type="component" value="Unassembled WGS sequence"/>
</dbReference>
<evidence type="ECO:0000259" key="9">
    <source>
        <dbReference type="Pfam" id="PF10406"/>
    </source>
</evidence>
<keyword evidence="6" id="KW-0539">Nucleus</keyword>
<gene>
    <name evidence="10" type="ORF">JMJ35_000518</name>
</gene>
<organism evidence="10 11">
    <name type="scientific">Cladonia borealis</name>
    <dbReference type="NCBI Taxonomy" id="184061"/>
    <lineage>
        <taxon>Eukaryota</taxon>
        <taxon>Fungi</taxon>
        <taxon>Dikarya</taxon>
        <taxon>Ascomycota</taxon>
        <taxon>Pezizomycotina</taxon>
        <taxon>Lecanoromycetes</taxon>
        <taxon>OSLEUM clade</taxon>
        <taxon>Lecanoromycetidae</taxon>
        <taxon>Lecanorales</taxon>
        <taxon>Lecanorineae</taxon>
        <taxon>Cladoniaceae</taxon>
        <taxon>Cladonia</taxon>
    </lineage>
</organism>
<evidence type="ECO:0000256" key="2">
    <source>
        <dbReference type="ARBA" id="ARBA00008767"/>
    </source>
</evidence>
<keyword evidence="4" id="KW-0805">Transcription regulation</keyword>
<keyword evidence="11" id="KW-1185">Reference proteome</keyword>
<keyword evidence="5" id="KW-0804">Transcription</keyword>
<accession>A0AA39V5M2</accession>
<feature type="compositionally biased region" description="Polar residues" evidence="7">
    <location>
        <begin position="296"/>
        <end position="306"/>
    </location>
</feature>
<dbReference type="CDD" id="cd08049">
    <property type="entry name" value="TAF8"/>
    <property type="match status" value="1"/>
</dbReference>
<dbReference type="GO" id="GO:0005669">
    <property type="term" value="C:transcription factor TFIID complex"/>
    <property type="evidence" value="ECO:0007669"/>
    <property type="project" value="InterPro"/>
</dbReference>
<evidence type="ECO:0000256" key="4">
    <source>
        <dbReference type="ARBA" id="ARBA00023015"/>
    </source>
</evidence>
<dbReference type="GO" id="GO:0046982">
    <property type="term" value="F:protein heterodimerization activity"/>
    <property type="evidence" value="ECO:0007669"/>
    <property type="project" value="InterPro"/>
</dbReference>
<feature type="compositionally biased region" description="Basic and acidic residues" evidence="7">
    <location>
        <begin position="201"/>
        <end position="223"/>
    </location>
</feature>
<dbReference type="InterPro" id="IPR037818">
    <property type="entry name" value="TAF8"/>
</dbReference>
<dbReference type="InterPro" id="IPR006565">
    <property type="entry name" value="BTP"/>
</dbReference>
<evidence type="ECO:0000256" key="6">
    <source>
        <dbReference type="ARBA" id="ARBA00023242"/>
    </source>
</evidence>
<evidence type="ECO:0000313" key="11">
    <source>
        <dbReference type="Proteomes" id="UP001166286"/>
    </source>
</evidence>
<evidence type="ECO:0000259" key="8">
    <source>
        <dbReference type="Pfam" id="PF07524"/>
    </source>
</evidence>
<proteinExistence type="inferred from homology"/>
<dbReference type="PANTHER" id="PTHR46469">
    <property type="entry name" value="TRANSCRIPTION INITIATION FACTOR TFIID SUBUNIT 8"/>
    <property type="match status" value="1"/>
</dbReference>
<dbReference type="InterPro" id="IPR009072">
    <property type="entry name" value="Histone-fold"/>
</dbReference>
<dbReference type="CDD" id="cd00076">
    <property type="entry name" value="HFD_SF"/>
    <property type="match status" value="1"/>
</dbReference>
<dbReference type="Pfam" id="PF10406">
    <property type="entry name" value="TAF8_C"/>
    <property type="match status" value="1"/>
</dbReference>
<dbReference type="PANTHER" id="PTHR46469:SF1">
    <property type="entry name" value="TRANSCRIPTION INITIATION FACTOR TFIID SUBUNIT 8"/>
    <property type="match status" value="1"/>
</dbReference>
<dbReference type="AlphaFoldDB" id="A0AA39V5M2"/>
<evidence type="ECO:0000256" key="5">
    <source>
        <dbReference type="ARBA" id="ARBA00023163"/>
    </source>
</evidence>
<comment type="similarity">
    <text evidence="2">Belongs to the TAF8 family.</text>
</comment>
<feature type="domain" description="Bromodomain associated" evidence="8">
    <location>
        <begin position="57"/>
        <end position="124"/>
    </location>
</feature>
<evidence type="ECO:0000313" key="10">
    <source>
        <dbReference type="EMBL" id="KAK0517363.1"/>
    </source>
</evidence>
<evidence type="ECO:0000256" key="7">
    <source>
        <dbReference type="SAM" id="MobiDB-lite"/>
    </source>
</evidence>
<feature type="region of interest" description="Disordered" evidence="7">
    <location>
        <begin position="268"/>
        <end position="326"/>
    </location>
</feature>
<dbReference type="InterPro" id="IPR019473">
    <property type="entry name" value="TFIID_su8_C"/>
</dbReference>
<evidence type="ECO:0000256" key="1">
    <source>
        <dbReference type="ARBA" id="ARBA00004123"/>
    </source>
</evidence>
<protein>
    <recommendedName>
        <fullName evidence="3">Transcription initiation factor TFIID subunit 8</fullName>
    </recommendedName>
</protein>
<reference evidence="10" key="1">
    <citation type="submission" date="2023-03" db="EMBL/GenBank/DDBJ databases">
        <title>Complete genome of Cladonia borealis.</title>
        <authorList>
            <person name="Park H."/>
        </authorList>
    </citation>
    <scope>NUCLEOTIDE SEQUENCE</scope>
    <source>
        <strain evidence="10">ANT050790</strain>
    </source>
</reference>
<dbReference type="Gene3D" id="1.10.20.10">
    <property type="entry name" value="Histone, subunit A"/>
    <property type="match status" value="1"/>
</dbReference>
<comment type="caution">
    <text evidence="10">The sequence shown here is derived from an EMBL/GenBank/DDBJ whole genome shotgun (WGS) entry which is preliminary data.</text>
</comment>